<protein>
    <submittedName>
        <fullName evidence="3">Uncharacterized protein</fullName>
    </submittedName>
</protein>
<evidence type="ECO:0000256" key="2">
    <source>
        <dbReference type="SAM" id="Phobius"/>
    </source>
</evidence>
<evidence type="ECO:0000256" key="1">
    <source>
        <dbReference type="SAM" id="MobiDB-lite"/>
    </source>
</evidence>
<dbReference type="Proteomes" id="UP000799436">
    <property type="component" value="Unassembled WGS sequence"/>
</dbReference>
<proteinExistence type="predicted"/>
<reference evidence="3" key="1">
    <citation type="journal article" date="2020" name="Stud. Mycol.">
        <title>101 Dothideomycetes genomes: a test case for predicting lifestyles and emergence of pathogens.</title>
        <authorList>
            <person name="Haridas S."/>
            <person name="Albert R."/>
            <person name="Binder M."/>
            <person name="Bloem J."/>
            <person name="Labutti K."/>
            <person name="Salamov A."/>
            <person name="Andreopoulos B."/>
            <person name="Baker S."/>
            <person name="Barry K."/>
            <person name="Bills G."/>
            <person name="Bluhm B."/>
            <person name="Cannon C."/>
            <person name="Castanera R."/>
            <person name="Culley D."/>
            <person name="Daum C."/>
            <person name="Ezra D."/>
            <person name="Gonzalez J."/>
            <person name="Henrissat B."/>
            <person name="Kuo A."/>
            <person name="Liang C."/>
            <person name="Lipzen A."/>
            <person name="Lutzoni F."/>
            <person name="Magnuson J."/>
            <person name="Mondo S."/>
            <person name="Nolan M."/>
            <person name="Ohm R."/>
            <person name="Pangilinan J."/>
            <person name="Park H.-J."/>
            <person name="Ramirez L."/>
            <person name="Alfaro M."/>
            <person name="Sun H."/>
            <person name="Tritt A."/>
            <person name="Yoshinaga Y."/>
            <person name="Zwiers L.-H."/>
            <person name="Turgeon B."/>
            <person name="Goodwin S."/>
            <person name="Spatafora J."/>
            <person name="Crous P."/>
            <person name="Grigoriev I."/>
        </authorList>
    </citation>
    <scope>NUCLEOTIDE SEQUENCE</scope>
    <source>
        <strain evidence="3">CBS 116005</strain>
    </source>
</reference>
<keyword evidence="2" id="KW-0472">Membrane</keyword>
<dbReference type="AlphaFoldDB" id="A0A6G1KWG0"/>
<name>A0A6G1KWG0_9PEZI</name>
<dbReference type="EMBL" id="ML995911">
    <property type="protein sequence ID" value="KAF2764750.1"/>
    <property type="molecule type" value="Genomic_DNA"/>
</dbReference>
<accession>A0A6G1KWG0</accession>
<feature type="region of interest" description="Disordered" evidence="1">
    <location>
        <begin position="1"/>
        <end position="29"/>
    </location>
</feature>
<evidence type="ECO:0000313" key="3">
    <source>
        <dbReference type="EMBL" id="KAF2764750.1"/>
    </source>
</evidence>
<evidence type="ECO:0000313" key="4">
    <source>
        <dbReference type="Proteomes" id="UP000799436"/>
    </source>
</evidence>
<gene>
    <name evidence="3" type="ORF">EJ03DRAFT_17006</name>
</gene>
<keyword evidence="2" id="KW-0812">Transmembrane</keyword>
<sequence length="80" mass="8715">MQIRKRSRPQHAALILVSSPPPSPSRQRCSDRDIHLRVLAPAPSAAIILGLVAVARRSAAERLVMRSVRSRLQGISGTVK</sequence>
<organism evidence="3 4">
    <name type="scientific">Teratosphaeria nubilosa</name>
    <dbReference type="NCBI Taxonomy" id="161662"/>
    <lineage>
        <taxon>Eukaryota</taxon>
        <taxon>Fungi</taxon>
        <taxon>Dikarya</taxon>
        <taxon>Ascomycota</taxon>
        <taxon>Pezizomycotina</taxon>
        <taxon>Dothideomycetes</taxon>
        <taxon>Dothideomycetidae</taxon>
        <taxon>Mycosphaerellales</taxon>
        <taxon>Teratosphaeriaceae</taxon>
        <taxon>Teratosphaeria</taxon>
    </lineage>
</organism>
<keyword evidence="4" id="KW-1185">Reference proteome</keyword>
<keyword evidence="2" id="KW-1133">Transmembrane helix</keyword>
<feature type="transmembrane region" description="Helical" evidence="2">
    <location>
        <begin position="35"/>
        <end position="55"/>
    </location>
</feature>